<keyword evidence="5 8" id="KW-0418">Kinase</keyword>
<dbReference type="Pfam" id="PF08543">
    <property type="entry name" value="Phos_pyr_kin"/>
    <property type="match status" value="1"/>
</dbReference>
<keyword evidence="4" id="KW-0547">Nucleotide-binding</keyword>
<dbReference type="EMBL" id="BTGC01000005">
    <property type="protein sequence ID" value="GMM51386.1"/>
    <property type="molecule type" value="Genomic_DNA"/>
</dbReference>
<evidence type="ECO:0000313" key="9">
    <source>
        <dbReference type="Proteomes" id="UP001362899"/>
    </source>
</evidence>
<dbReference type="SUPFAM" id="SSF53613">
    <property type="entry name" value="Ribokinase-like"/>
    <property type="match status" value="1"/>
</dbReference>
<dbReference type="PANTHER" id="PTHR10534">
    <property type="entry name" value="PYRIDOXAL KINASE"/>
    <property type="match status" value="1"/>
</dbReference>
<accession>A0AAV5RL81</accession>
<evidence type="ECO:0000256" key="5">
    <source>
        <dbReference type="ARBA" id="ARBA00022777"/>
    </source>
</evidence>
<dbReference type="InterPro" id="IPR013749">
    <property type="entry name" value="PM/HMP-P_kinase-1"/>
</dbReference>
<dbReference type="GO" id="GO:0005524">
    <property type="term" value="F:ATP binding"/>
    <property type="evidence" value="ECO:0007669"/>
    <property type="project" value="UniProtKB-KW"/>
</dbReference>
<feature type="domain" description="Pyridoxamine kinase/Phosphomethylpyrimidine kinase" evidence="7">
    <location>
        <begin position="56"/>
        <end position="262"/>
    </location>
</feature>
<sequence length="305" mass="34303">MQTEKQVLAIQSHVVHGYVGNKSATLPLQIRGWDVDCLNAVQFSNHTGYGHVEGYKLSGSQIKNIYEGLRAQEFEYQALLTGYLPSAEAVEAVFEVGTQMKSTNKDMIWLLDPVMGDEGRLYVKEDVIPVYKKILKSGLVTLITPNHFEVEVLTGIQLNSKENVIKALDFMHREYNIEHIVISSVPHATDNTILLTIGSTINEKPFVIRQSKIQSYFTGTGDLFAALLLDSVHRYGLSNLAIATTRAISIVSKTLKRTYEFGLSKNVPGCKMADKSMKFYELRLVQCIDIFSQIEHTDVKYEEYA</sequence>
<evidence type="ECO:0000256" key="4">
    <source>
        <dbReference type="ARBA" id="ARBA00022741"/>
    </source>
</evidence>
<dbReference type="GO" id="GO:0005829">
    <property type="term" value="C:cytosol"/>
    <property type="evidence" value="ECO:0007669"/>
    <property type="project" value="TreeGrafter"/>
</dbReference>
<dbReference type="AlphaFoldDB" id="A0AAV5RL81"/>
<evidence type="ECO:0000256" key="1">
    <source>
        <dbReference type="ARBA" id="ARBA00008805"/>
    </source>
</evidence>
<evidence type="ECO:0000256" key="3">
    <source>
        <dbReference type="ARBA" id="ARBA00022679"/>
    </source>
</evidence>
<keyword evidence="9" id="KW-1185">Reference proteome</keyword>
<dbReference type="GO" id="GO:0008478">
    <property type="term" value="F:pyridoxal kinase activity"/>
    <property type="evidence" value="ECO:0007669"/>
    <property type="project" value="UniProtKB-EC"/>
</dbReference>
<keyword evidence="6" id="KW-0067">ATP-binding</keyword>
<dbReference type="EC" id="2.7.1.35" evidence="2"/>
<dbReference type="GO" id="GO:0009443">
    <property type="term" value="P:pyridoxal 5'-phosphate salvage"/>
    <property type="evidence" value="ECO:0007669"/>
    <property type="project" value="InterPro"/>
</dbReference>
<dbReference type="Proteomes" id="UP001362899">
    <property type="component" value="Unassembled WGS sequence"/>
</dbReference>
<organism evidence="8 9">
    <name type="scientific">Starmerella bacillaris</name>
    <name type="common">Yeast</name>
    <name type="synonym">Candida zemplinina</name>
    <dbReference type="NCBI Taxonomy" id="1247836"/>
    <lineage>
        <taxon>Eukaryota</taxon>
        <taxon>Fungi</taxon>
        <taxon>Dikarya</taxon>
        <taxon>Ascomycota</taxon>
        <taxon>Saccharomycotina</taxon>
        <taxon>Dipodascomycetes</taxon>
        <taxon>Dipodascales</taxon>
        <taxon>Trichomonascaceae</taxon>
        <taxon>Starmerella</taxon>
    </lineage>
</organism>
<evidence type="ECO:0000256" key="6">
    <source>
        <dbReference type="ARBA" id="ARBA00022840"/>
    </source>
</evidence>
<evidence type="ECO:0000313" key="8">
    <source>
        <dbReference type="EMBL" id="GMM51386.1"/>
    </source>
</evidence>
<dbReference type="InterPro" id="IPR029056">
    <property type="entry name" value="Ribokinase-like"/>
</dbReference>
<comment type="caution">
    <text evidence="8">The sequence shown here is derived from an EMBL/GenBank/DDBJ whole genome shotgun (WGS) entry which is preliminary data.</text>
</comment>
<gene>
    <name evidence="8" type="ORF">DASB73_023440</name>
</gene>
<protein>
    <recommendedName>
        <fullName evidence="2">pyridoxal kinase</fullName>
        <ecNumber evidence="2">2.7.1.35</ecNumber>
    </recommendedName>
</protein>
<name>A0AAV5RL81_STABA</name>
<reference evidence="8 9" key="1">
    <citation type="journal article" date="2023" name="Elife">
        <title>Identification of key yeast species and microbe-microbe interactions impacting larval growth of Drosophila in the wild.</title>
        <authorList>
            <person name="Mure A."/>
            <person name="Sugiura Y."/>
            <person name="Maeda R."/>
            <person name="Honda K."/>
            <person name="Sakurai N."/>
            <person name="Takahashi Y."/>
            <person name="Watada M."/>
            <person name="Katoh T."/>
            <person name="Gotoh A."/>
            <person name="Gotoh Y."/>
            <person name="Taniguchi I."/>
            <person name="Nakamura K."/>
            <person name="Hayashi T."/>
            <person name="Katayama T."/>
            <person name="Uemura T."/>
            <person name="Hattori Y."/>
        </authorList>
    </citation>
    <scope>NUCLEOTIDE SEQUENCE [LARGE SCALE GENOMIC DNA]</scope>
    <source>
        <strain evidence="8 9">SB-73</strain>
    </source>
</reference>
<comment type="similarity">
    <text evidence="1">Belongs to the pyridoxine kinase family.</text>
</comment>
<evidence type="ECO:0000256" key="2">
    <source>
        <dbReference type="ARBA" id="ARBA00012104"/>
    </source>
</evidence>
<keyword evidence="3" id="KW-0808">Transferase</keyword>
<dbReference type="PANTHER" id="PTHR10534:SF2">
    <property type="entry name" value="PYRIDOXAL KINASE"/>
    <property type="match status" value="1"/>
</dbReference>
<dbReference type="CDD" id="cd01173">
    <property type="entry name" value="pyridoxal_pyridoxamine_kinase"/>
    <property type="match status" value="1"/>
</dbReference>
<dbReference type="InterPro" id="IPR004625">
    <property type="entry name" value="PyrdxlKinase"/>
</dbReference>
<dbReference type="Gene3D" id="3.40.1190.20">
    <property type="match status" value="1"/>
</dbReference>
<proteinExistence type="inferred from homology"/>
<dbReference type="NCBIfam" id="TIGR00687">
    <property type="entry name" value="pyridox_kin"/>
    <property type="match status" value="1"/>
</dbReference>
<evidence type="ECO:0000259" key="7">
    <source>
        <dbReference type="Pfam" id="PF08543"/>
    </source>
</evidence>